<dbReference type="Proteomes" id="UP001382904">
    <property type="component" value="Unassembled WGS sequence"/>
</dbReference>
<dbReference type="EMBL" id="JBBKAM010000004">
    <property type="protein sequence ID" value="MEJ8646016.1"/>
    <property type="molecule type" value="Genomic_DNA"/>
</dbReference>
<name>A0ABU8UDP3_9ACTN</name>
<organism evidence="1 2">
    <name type="scientific">Streptomyces caledonius</name>
    <dbReference type="NCBI Taxonomy" id="3134107"/>
    <lineage>
        <taxon>Bacteria</taxon>
        <taxon>Bacillati</taxon>
        <taxon>Actinomycetota</taxon>
        <taxon>Actinomycetes</taxon>
        <taxon>Kitasatosporales</taxon>
        <taxon>Streptomycetaceae</taxon>
        <taxon>Streptomyces</taxon>
    </lineage>
</organism>
<evidence type="ECO:0000313" key="2">
    <source>
        <dbReference type="Proteomes" id="UP001382904"/>
    </source>
</evidence>
<reference evidence="1 2" key="1">
    <citation type="submission" date="2024-03" db="EMBL/GenBank/DDBJ databases">
        <title>Novel Streptomyces species of biotechnological and ecological value are a feature of Machair soil.</title>
        <authorList>
            <person name="Prole J.R."/>
            <person name="Goodfellow M."/>
            <person name="Allenby N."/>
            <person name="Ward A.C."/>
        </authorList>
    </citation>
    <scope>NUCLEOTIDE SEQUENCE [LARGE SCALE GENOMIC DNA]</scope>
    <source>
        <strain evidence="1 2">MS1.HAVA.3</strain>
    </source>
</reference>
<keyword evidence="2" id="KW-1185">Reference proteome</keyword>
<comment type="caution">
    <text evidence="1">The sequence shown here is derived from an EMBL/GenBank/DDBJ whole genome shotgun (WGS) entry which is preliminary data.</text>
</comment>
<gene>
    <name evidence="1" type="ORF">WKI68_41935</name>
</gene>
<proteinExistence type="predicted"/>
<sequence length="57" mass="6075">MERAHFLSNLAANGTDITAQRLTELATELDLPAADLLVIAGHPVPAELLPRSVTPRS</sequence>
<accession>A0ABU8UDP3</accession>
<protein>
    <submittedName>
        <fullName evidence="1">Uncharacterized protein</fullName>
    </submittedName>
</protein>
<evidence type="ECO:0000313" key="1">
    <source>
        <dbReference type="EMBL" id="MEJ8646016.1"/>
    </source>
</evidence>